<dbReference type="STRING" id="80966.ENSAPOP00000023210"/>
<evidence type="ECO:0000256" key="3">
    <source>
        <dbReference type="ARBA" id="ARBA00022692"/>
    </source>
</evidence>
<comment type="subcellular location">
    <subcellularLocation>
        <location evidence="1">Cell membrane</location>
        <topology evidence="1">Single-pass type I membrane protein</topology>
    </subcellularLocation>
</comment>
<evidence type="ECO:0000256" key="7">
    <source>
        <dbReference type="ARBA" id="ARBA00023157"/>
    </source>
</evidence>
<dbReference type="Proteomes" id="UP000257200">
    <property type="component" value="Unplaced"/>
</dbReference>
<dbReference type="Gene3D" id="2.60.40.10">
    <property type="entry name" value="Immunoglobulins"/>
    <property type="match status" value="1"/>
</dbReference>
<evidence type="ECO:0000259" key="11">
    <source>
        <dbReference type="PROSITE" id="PS50835"/>
    </source>
</evidence>
<keyword evidence="5" id="KW-1133">Transmembrane helix</keyword>
<dbReference type="InterPro" id="IPR003599">
    <property type="entry name" value="Ig_sub"/>
</dbReference>
<sequence>LLSSTALTNITAENITAELGQDAILPCKVPNKYNILITAVQWSRPDQDPEYVLLYRDGHLEPEYQHPSYQNRVDLQDKEMKDGDASLILKNVKKEDNGTYECRVFEKGKNEPISNIYLVVLDPVKNGALLCQNI</sequence>
<dbReference type="GO" id="GO:0071222">
    <property type="term" value="P:cellular response to lipopolysaccharide"/>
    <property type="evidence" value="ECO:0007669"/>
    <property type="project" value="TreeGrafter"/>
</dbReference>
<dbReference type="Pfam" id="PF07686">
    <property type="entry name" value="V-set"/>
    <property type="match status" value="1"/>
</dbReference>
<dbReference type="InterPro" id="IPR036179">
    <property type="entry name" value="Ig-like_dom_sf"/>
</dbReference>
<dbReference type="GeneTree" id="ENSGT00940000177100"/>
<evidence type="ECO:0000313" key="12">
    <source>
        <dbReference type="Ensembl" id="ENSAPOP00000023210.1"/>
    </source>
</evidence>
<reference evidence="12" key="2">
    <citation type="submission" date="2025-09" db="UniProtKB">
        <authorList>
            <consortium name="Ensembl"/>
        </authorList>
    </citation>
    <scope>IDENTIFICATION</scope>
</reference>
<dbReference type="SMART" id="SM00409">
    <property type="entry name" value="IG"/>
    <property type="match status" value="1"/>
</dbReference>
<keyword evidence="6" id="KW-0472">Membrane</keyword>
<dbReference type="PROSITE" id="PS50835">
    <property type="entry name" value="IG_LIKE"/>
    <property type="match status" value="1"/>
</dbReference>
<protein>
    <recommendedName>
        <fullName evidence="11">Ig-like domain-containing protein</fullName>
    </recommendedName>
</protein>
<keyword evidence="3" id="KW-0812">Transmembrane</keyword>
<dbReference type="Ensembl" id="ENSAPOT00000011896.1">
    <property type="protein sequence ID" value="ENSAPOP00000023210.1"/>
    <property type="gene ID" value="ENSAPOG00000004834.1"/>
</dbReference>
<dbReference type="PANTHER" id="PTHR25466">
    <property type="entry name" value="T-LYMPHOCYTE ACTIVATION ANTIGEN"/>
    <property type="match status" value="1"/>
</dbReference>
<evidence type="ECO:0000313" key="13">
    <source>
        <dbReference type="Proteomes" id="UP000257200"/>
    </source>
</evidence>
<evidence type="ECO:0000256" key="9">
    <source>
        <dbReference type="ARBA" id="ARBA00023180"/>
    </source>
</evidence>
<dbReference type="GO" id="GO:0042102">
    <property type="term" value="P:positive regulation of T cell proliferation"/>
    <property type="evidence" value="ECO:0007669"/>
    <property type="project" value="TreeGrafter"/>
</dbReference>
<keyword evidence="4" id="KW-0732">Signal</keyword>
<dbReference type="InterPro" id="IPR013783">
    <property type="entry name" value="Ig-like_fold"/>
</dbReference>
<dbReference type="GO" id="GO:0042130">
    <property type="term" value="P:negative regulation of T cell proliferation"/>
    <property type="evidence" value="ECO:0007669"/>
    <property type="project" value="TreeGrafter"/>
</dbReference>
<dbReference type="GO" id="GO:0007166">
    <property type="term" value="P:cell surface receptor signaling pathway"/>
    <property type="evidence" value="ECO:0007669"/>
    <property type="project" value="TreeGrafter"/>
</dbReference>
<reference evidence="12" key="1">
    <citation type="submission" date="2025-08" db="UniProtKB">
        <authorList>
            <consortium name="Ensembl"/>
        </authorList>
    </citation>
    <scope>IDENTIFICATION</scope>
</reference>
<proteinExistence type="predicted"/>
<dbReference type="InterPro" id="IPR013106">
    <property type="entry name" value="Ig_V-set"/>
</dbReference>
<dbReference type="GO" id="GO:0031295">
    <property type="term" value="P:T cell costimulation"/>
    <property type="evidence" value="ECO:0007669"/>
    <property type="project" value="TreeGrafter"/>
</dbReference>
<evidence type="ECO:0000256" key="4">
    <source>
        <dbReference type="ARBA" id="ARBA00022729"/>
    </source>
</evidence>
<dbReference type="PANTHER" id="PTHR25466:SF9">
    <property type="entry name" value="FIBRONECTIN TYPE-III DOMAIN-CONTAINING PROTEIN"/>
    <property type="match status" value="1"/>
</dbReference>
<dbReference type="FunFam" id="2.60.40.10:FF:000142">
    <property type="entry name" value="V-set domain-containing T-cell activation inhibitor 1"/>
    <property type="match status" value="1"/>
</dbReference>
<dbReference type="SMART" id="SM00406">
    <property type="entry name" value="IGv"/>
    <property type="match status" value="1"/>
</dbReference>
<dbReference type="GO" id="GO:0009897">
    <property type="term" value="C:external side of plasma membrane"/>
    <property type="evidence" value="ECO:0007669"/>
    <property type="project" value="TreeGrafter"/>
</dbReference>
<evidence type="ECO:0000256" key="6">
    <source>
        <dbReference type="ARBA" id="ARBA00023136"/>
    </source>
</evidence>
<keyword evidence="7" id="KW-1015">Disulfide bond</keyword>
<dbReference type="InterPro" id="IPR051713">
    <property type="entry name" value="T-cell_Activation_Regulation"/>
</dbReference>
<evidence type="ECO:0000256" key="8">
    <source>
        <dbReference type="ARBA" id="ARBA00023170"/>
    </source>
</evidence>
<keyword evidence="8" id="KW-0675">Receptor</keyword>
<feature type="domain" description="Ig-like" evidence="11">
    <location>
        <begin position="5"/>
        <end position="114"/>
    </location>
</feature>
<dbReference type="AlphaFoldDB" id="A0A3Q1H257"/>
<evidence type="ECO:0000256" key="1">
    <source>
        <dbReference type="ARBA" id="ARBA00004251"/>
    </source>
</evidence>
<dbReference type="GO" id="GO:0006955">
    <property type="term" value="P:immune response"/>
    <property type="evidence" value="ECO:0007669"/>
    <property type="project" value="TreeGrafter"/>
</dbReference>
<name>A0A3Q1H257_9TELE</name>
<organism evidence="12 13">
    <name type="scientific">Acanthochromis polyacanthus</name>
    <name type="common">spiny chromis</name>
    <dbReference type="NCBI Taxonomy" id="80966"/>
    <lineage>
        <taxon>Eukaryota</taxon>
        <taxon>Metazoa</taxon>
        <taxon>Chordata</taxon>
        <taxon>Craniata</taxon>
        <taxon>Vertebrata</taxon>
        <taxon>Euteleostomi</taxon>
        <taxon>Actinopterygii</taxon>
        <taxon>Neopterygii</taxon>
        <taxon>Teleostei</taxon>
        <taxon>Neoteleostei</taxon>
        <taxon>Acanthomorphata</taxon>
        <taxon>Ovalentaria</taxon>
        <taxon>Pomacentridae</taxon>
        <taxon>Acanthochromis</taxon>
    </lineage>
</organism>
<accession>A0A3Q1H257</accession>
<dbReference type="InterPro" id="IPR007110">
    <property type="entry name" value="Ig-like_dom"/>
</dbReference>
<keyword evidence="10" id="KW-0393">Immunoglobulin domain</keyword>
<dbReference type="SUPFAM" id="SSF48726">
    <property type="entry name" value="Immunoglobulin"/>
    <property type="match status" value="1"/>
</dbReference>
<keyword evidence="9" id="KW-0325">Glycoprotein</keyword>
<evidence type="ECO:0000256" key="10">
    <source>
        <dbReference type="ARBA" id="ARBA00023319"/>
    </source>
</evidence>
<keyword evidence="13" id="KW-1185">Reference proteome</keyword>
<keyword evidence="2" id="KW-1003">Cell membrane</keyword>
<evidence type="ECO:0000256" key="5">
    <source>
        <dbReference type="ARBA" id="ARBA00022989"/>
    </source>
</evidence>
<evidence type="ECO:0000256" key="2">
    <source>
        <dbReference type="ARBA" id="ARBA00022475"/>
    </source>
</evidence>
<dbReference type="InParanoid" id="A0A3Q1H257"/>